<proteinExistence type="predicted"/>
<evidence type="ECO:0000313" key="2">
    <source>
        <dbReference type="Proteomes" id="UP000295164"/>
    </source>
</evidence>
<sequence length="120" mass="13901">MPPPIDALELYPALKRRWGRQLRKSLRSVLLRQSPDWVDVQLRFRNGAERFYFLGFICAGSEPLFLPESDIVDNAQHFLHLDALTLSHCIGGLFRRAVSRRWEALLDAGNSDNDRYLCPF</sequence>
<protein>
    <submittedName>
        <fullName evidence="1">Uncharacterized protein</fullName>
    </submittedName>
</protein>
<keyword evidence="2" id="KW-1185">Reference proteome</keyword>
<gene>
    <name evidence="1" type="ORF">E0486_09630</name>
</gene>
<dbReference type="Proteomes" id="UP000295164">
    <property type="component" value="Unassembled WGS sequence"/>
</dbReference>
<reference evidence="1 2" key="1">
    <citation type="submission" date="2019-03" db="EMBL/GenBank/DDBJ databases">
        <authorList>
            <person name="Kim M.K.M."/>
        </authorList>
    </citation>
    <scope>NUCLEOTIDE SEQUENCE [LARGE SCALE GENOMIC DNA]</scope>
    <source>
        <strain evidence="1 2">17J68-15</strain>
    </source>
</reference>
<organism evidence="1 2">
    <name type="scientific">Flaviaesturariibacter aridisoli</name>
    <dbReference type="NCBI Taxonomy" id="2545761"/>
    <lineage>
        <taxon>Bacteria</taxon>
        <taxon>Pseudomonadati</taxon>
        <taxon>Bacteroidota</taxon>
        <taxon>Chitinophagia</taxon>
        <taxon>Chitinophagales</taxon>
        <taxon>Chitinophagaceae</taxon>
        <taxon>Flaviaestuariibacter</taxon>
    </lineage>
</organism>
<comment type="caution">
    <text evidence="1">The sequence shown here is derived from an EMBL/GenBank/DDBJ whole genome shotgun (WGS) entry which is preliminary data.</text>
</comment>
<dbReference type="RefSeq" id="WP_131851953.1">
    <property type="nucleotide sequence ID" value="NZ_SKFH01000012.1"/>
</dbReference>
<name>A0A4R4E4F1_9BACT</name>
<dbReference type="EMBL" id="SKFH01000012">
    <property type="protein sequence ID" value="TCZ71800.1"/>
    <property type="molecule type" value="Genomic_DNA"/>
</dbReference>
<dbReference type="AlphaFoldDB" id="A0A4R4E4F1"/>
<evidence type="ECO:0000313" key="1">
    <source>
        <dbReference type="EMBL" id="TCZ71800.1"/>
    </source>
</evidence>
<accession>A0A4R4E4F1</accession>